<dbReference type="Proteomes" id="UP000527355">
    <property type="component" value="Unassembled WGS sequence"/>
</dbReference>
<accession>A0A7J7TIW3</accession>
<evidence type="ECO:0000256" key="1">
    <source>
        <dbReference type="SAM" id="MobiDB-lite"/>
    </source>
</evidence>
<keyword evidence="3" id="KW-1185">Reference proteome</keyword>
<feature type="compositionally biased region" description="Polar residues" evidence="1">
    <location>
        <begin position="11"/>
        <end position="28"/>
    </location>
</feature>
<organism evidence="2 3">
    <name type="scientific">Myotis myotis</name>
    <name type="common">Greater mouse-eared bat</name>
    <name type="synonym">Vespertilio myotis</name>
    <dbReference type="NCBI Taxonomy" id="51298"/>
    <lineage>
        <taxon>Eukaryota</taxon>
        <taxon>Metazoa</taxon>
        <taxon>Chordata</taxon>
        <taxon>Craniata</taxon>
        <taxon>Vertebrata</taxon>
        <taxon>Euteleostomi</taxon>
        <taxon>Mammalia</taxon>
        <taxon>Eutheria</taxon>
        <taxon>Laurasiatheria</taxon>
        <taxon>Chiroptera</taxon>
        <taxon>Yangochiroptera</taxon>
        <taxon>Vespertilionidae</taxon>
        <taxon>Myotis</taxon>
    </lineage>
</organism>
<comment type="caution">
    <text evidence="2">The sequence shown here is derived from an EMBL/GenBank/DDBJ whole genome shotgun (WGS) entry which is preliminary data.</text>
</comment>
<name>A0A7J7TIW3_MYOMY</name>
<protein>
    <submittedName>
        <fullName evidence="2">Uncharacterized protein</fullName>
    </submittedName>
</protein>
<dbReference type="AlphaFoldDB" id="A0A7J7TIW3"/>
<evidence type="ECO:0000313" key="3">
    <source>
        <dbReference type="Proteomes" id="UP000527355"/>
    </source>
</evidence>
<proteinExistence type="predicted"/>
<dbReference type="EMBL" id="JABWUV010000016">
    <property type="protein sequence ID" value="KAF6300641.1"/>
    <property type="molecule type" value="Genomic_DNA"/>
</dbReference>
<evidence type="ECO:0000313" key="2">
    <source>
        <dbReference type="EMBL" id="KAF6300641.1"/>
    </source>
</evidence>
<sequence>MVNATWGWRPQQASASTRQSRCTSSPSAPSFPGPWLLPVPHAPDIAQGATANSRALEGPAPPAPEPIGVLPDPGLSPGTCSRSEFAWRETQRYGLQREGLLSPARRPQGRTESCFPAGAPEKARPEGHGGTLKRKGGAGVTGAPPPARGQSCQLPESRAGAEAAGEGTEGTRRARTLPAVPPTGLEPPPHGRGLPARAAD</sequence>
<reference evidence="2 3" key="1">
    <citation type="journal article" date="2020" name="Nature">
        <title>Six reference-quality genomes reveal evolution of bat adaptations.</title>
        <authorList>
            <person name="Jebb D."/>
            <person name="Huang Z."/>
            <person name="Pippel M."/>
            <person name="Hughes G.M."/>
            <person name="Lavrichenko K."/>
            <person name="Devanna P."/>
            <person name="Winkler S."/>
            <person name="Jermiin L.S."/>
            <person name="Skirmuntt E.C."/>
            <person name="Katzourakis A."/>
            <person name="Burkitt-Gray L."/>
            <person name="Ray D.A."/>
            <person name="Sullivan K.A.M."/>
            <person name="Roscito J.G."/>
            <person name="Kirilenko B.M."/>
            <person name="Davalos L.M."/>
            <person name="Corthals A.P."/>
            <person name="Power M.L."/>
            <person name="Jones G."/>
            <person name="Ransome R.D."/>
            <person name="Dechmann D.K.N."/>
            <person name="Locatelli A.G."/>
            <person name="Puechmaille S.J."/>
            <person name="Fedrigo O."/>
            <person name="Jarvis E.D."/>
            <person name="Hiller M."/>
            <person name="Vernes S.C."/>
            <person name="Myers E.W."/>
            <person name="Teeling E.C."/>
        </authorList>
    </citation>
    <scope>NUCLEOTIDE SEQUENCE [LARGE SCALE GENOMIC DNA]</scope>
    <source>
        <strain evidence="2">MMyoMyo1</strain>
        <tissue evidence="2">Flight muscle</tissue>
    </source>
</reference>
<feature type="compositionally biased region" description="Pro residues" evidence="1">
    <location>
        <begin position="179"/>
        <end position="190"/>
    </location>
</feature>
<feature type="compositionally biased region" description="Pro residues" evidence="1">
    <location>
        <begin position="29"/>
        <end position="41"/>
    </location>
</feature>
<gene>
    <name evidence="2" type="ORF">mMyoMyo1_009111</name>
</gene>
<feature type="region of interest" description="Disordered" evidence="1">
    <location>
        <begin position="1"/>
        <end position="200"/>
    </location>
</feature>